<dbReference type="InterPro" id="IPR011989">
    <property type="entry name" value="ARM-like"/>
</dbReference>
<evidence type="ECO:0008006" key="9">
    <source>
        <dbReference type="Google" id="ProtNLM"/>
    </source>
</evidence>
<feature type="region of interest" description="Disordered" evidence="6">
    <location>
        <begin position="711"/>
        <end position="734"/>
    </location>
</feature>
<comment type="subcellular location">
    <subcellularLocation>
        <location evidence="1">Nucleus</location>
    </subcellularLocation>
</comment>
<comment type="caution">
    <text evidence="7">The sequence shown here is derived from an EMBL/GenBank/DDBJ whole genome shotgun (WGS) entry which is preliminary data.</text>
</comment>
<dbReference type="Pfam" id="PF18806">
    <property type="entry name" value="Importin_rep_3"/>
    <property type="match status" value="1"/>
</dbReference>
<reference evidence="7 8" key="1">
    <citation type="submission" date="2018-11" db="EMBL/GenBank/DDBJ databases">
        <title>Genome sequence of Saitozyma podzolica DSM 27192.</title>
        <authorList>
            <person name="Aliyu H."/>
            <person name="Gorte O."/>
            <person name="Ochsenreither K."/>
        </authorList>
    </citation>
    <scope>NUCLEOTIDE SEQUENCE [LARGE SCALE GENOMIC DNA]</scope>
    <source>
        <strain evidence="7 8">DSM 27192</strain>
    </source>
</reference>
<dbReference type="SUPFAM" id="SSF48371">
    <property type="entry name" value="ARM repeat"/>
    <property type="match status" value="1"/>
</dbReference>
<dbReference type="InterPro" id="IPR040520">
    <property type="entry name" value="Importin_rep_3"/>
</dbReference>
<evidence type="ECO:0000313" key="7">
    <source>
        <dbReference type="EMBL" id="RSH89503.1"/>
    </source>
</evidence>
<dbReference type="OrthoDB" id="2016913at2759"/>
<evidence type="ECO:0000256" key="2">
    <source>
        <dbReference type="ARBA" id="ARBA00007991"/>
    </source>
</evidence>
<evidence type="ECO:0000313" key="8">
    <source>
        <dbReference type="Proteomes" id="UP000279259"/>
    </source>
</evidence>
<evidence type="ECO:0000256" key="1">
    <source>
        <dbReference type="ARBA" id="ARBA00004123"/>
    </source>
</evidence>
<dbReference type="PANTHER" id="PTHR12363:SF33">
    <property type="entry name" value="IMPORTIN-13"/>
    <property type="match status" value="1"/>
</dbReference>
<proteinExistence type="inferred from homology"/>
<accession>A0A427YEQ0</accession>
<keyword evidence="5" id="KW-0539">Nucleus</keyword>
<sequence>MDEEEQAPSQGPNLSFPTILHLFDPSTSSNPELAKHLQHELQQLQAAPEAWGLIAGLSTHDDPNVRFFSAHTAQVKISRDWATLPAELQPALLALILETLSTAINPMSHLTYQPANGVVIRKLFGCLASLILRLPFYLFPHPILTVLQTVASAAAVATSLPPQHRLRDTTPPADLLGTHALRRHLEGDLPAVMSTITEAMSSHIQGGNLELQEERLREAEAACRCAESWVDYGLGADELNALVPSLYSLLPLAAASSTLVEVLSESIWRFGKGTKVLTEPLVAWVIGPGQSLIAATEGEPSDEVIGFAKLLAALVEHSSEWLVARLGQSDVQAFLGTILRITGWQGSGGVDEAVSETSPEWTIAKDLFRELITVTRAKVRWPGSGESSDGLGGMDREEREAFDCWRRDAGEVIVCAYYIVRDEMLQSLTHLVAEQLQGAPWQDIEATLHCIRYSSEAVPLGEDTSLPVLFGEQILGRLSTRPLHGRGEERLRLTVVSMIQSYEEWFKFHPDHLLPVLNYLVPSLSSTHHISRSAADALKALCDICRNKLVQHIGAFSDLHGKIGDLGTKVIQAITSVIQALSPPDAIGPVEPALVQSMNALAACFKGLSPSDDDMFDLDDGDETTDKAAAVAAARSDPTMLSLRGRIESAITAVVQSISSLVKHSTLSSSDTLISLSPLPLLTLVTTAAERFPSALWMSLASTLTLRINSPPSPLTAKKDKTQAEEEAHTHEEHERWEIVADAAGRLVVVAGGLIGVEGGIRDHPDVVEGWFKFCSAVSSRFPGVLLRLPTHIIEAYMSLGVMGLAAHERFSLTTASGFFVALLATTRFPSPLEPIADTLLKHFGPQILRALLLSAGSEGPRSVIPNLAELLASLVVRVPGEDMASWLNAILAEEGFPDARATSEAKARLKTAVLRSRTTKKMREALHEFALVARGLDNTTYGNATAI</sequence>
<organism evidence="7 8">
    <name type="scientific">Saitozyma podzolica</name>
    <dbReference type="NCBI Taxonomy" id="1890683"/>
    <lineage>
        <taxon>Eukaryota</taxon>
        <taxon>Fungi</taxon>
        <taxon>Dikarya</taxon>
        <taxon>Basidiomycota</taxon>
        <taxon>Agaricomycotina</taxon>
        <taxon>Tremellomycetes</taxon>
        <taxon>Tremellales</taxon>
        <taxon>Trimorphomycetaceae</taxon>
        <taxon>Saitozyma</taxon>
    </lineage>
</organism>
<keyword evidence="3" id="KW-0813">Transport</keyword>
<dbReference type="Pfam" id="PF24140">
    <property type="entry name" value="TPR_TNPO3_IPO13_3rd"/>
    <property type="match status" value="1"/>
</dbReference>
<evidence type="ECO:0000256" key="4">
    <source>
        <dbReference type="ARBA" id="ARBA00022927"/>
    </source>
</evidence>
<dbReference type="AlphaFoldDB" id="A0A427YEQ0"/>
<dbReference type="PANTHER" id="PTHR12363">
    <property type="entry name" value="TRANSPORTIN 3 AND IMPORTIN 13"/>
    <property type="match status" value="1"/>
</dbReference>
<dbReference type="InterPro" id="IPR051345">
    <property type="entry name" value="Importin_beta-like_NTR"/>
</dbReference>
<evidence type="ECO:0000256" key="3">
    <source>
        <dbReference type="ARBA" id="ARBA00022448"/>
    </source>
</evidence>
<dbReference type="Gene3D" id="1.25.10.10">
    <property type="entry name" value="Leucine-rich Repeat Variant"/>
    <property type="match status" value="1"/>
</dbReference>
<name>A0A427YEQ0_9TREE</name>
<evidence type="ECO:0000256" key="6">
    <source>
        <dbReference type="SAM" id="MobiDB-lite"/>
    </source>
</evidence>
<feature type="compositionally biased region" description="Basic and acidic residues" evidence="6">
    <location>
        <begin position="717"/>
        <end position="734"/>
    </location>
</feature>
<comment type="similarity">
    <text evidence="2">Belongs to the importin beta family.</text>
</comment>
<dbReference type="GO" id="GO:0005634">
    <property type="term" value="C:nucleus"/>
    <property type="evidence" value="ECO:0007669"/>
    <property type="project" value="UniProtKB-SubCell"/>
</dbReference>
<dbReference type="GO" id="GO:0006606">
    <property type="term" value="P:protein import into nucleus"/>
    <property type="evidence" value="ECO:0007669"/>
    <property type="project" value="TreeGrafter"/>
</dbReference>
<keyword evidence="8" id="KW-1185">Reference proteome</keyword>
<dbReference type="Proteomes" id="UP000279259">
    <property type="component" value="Unassembled WGS sequence"/>
</dbReference>
<dbReference type="STRING" id="1890683.A0A427YEQ0"/>
<keyword evidence="4" id="KW-0653">Protein transport</keyword>
<dbReference type="InterPro" id="IPR016024">
    <property type="entry name" value="ARM-type_fold"/>
</dbReference>
<evidence type="ECO:0000256" key="5">
    <source>
        <dbReference type="ARBA" id="ARBA00023242"/>
    </source>
</evidence>
<dbReference type="InterPro" id="IPR057942">
    <property type="entry name" value="TPR_TNPO3_IPO13_3rd"/>
</dbReference>
<gene>
    <name evidence="7" type="ORF">EHS25_002053</name>
</gene>
<dbReference type="EMBL" id="RSCD01000013">
    <property type="protein sequence ID" value="RSH89503.1"/>
    <property type="molecule type" value="Genomic_DNA"/>
</dbReference>
<dbReference type="GO" id="GO:0005737">
    <property type="term" value="C:cytoplasm"/>
    <property type="evidence" value="ECO:0007669"/>
    <property type="project" value="TreeGrafter"/>
</dbReference>
<protein>
    <recommendedName>
        <fullName evidence="9">Importin N-terminal domain-containing protein</fullName>
    </recommendedName>
</protein>